<sequence length="400" mass="45236">MGQDFQLVAPRAKLALPWRGNLGEILFDGSAARELVYLLAVPVPPQRPPEATLSAPAQTRNEFAAQRTAIDVVQDLRETTRLKRKANDQVFVDSPSCKQAKTKDGGDGTTTMGNPVTLSDLPSEVHRLIFAQLEDVVDAISLGATNWYFWTFGRERIYQYAMSFFGRWAGHNIVCVGEDVEPDDYPPGLFSAEEQDEFRQRMGPEGDPDDSWPNDFSDQPFTLHHFTHPSVSKMEEVSNLYGKFTMLRGELSLYRDAIKDASYSAIIGSDLWAAGNEKAYLPEDQQWILRNLTTRQLVRSEAIALKPEFIRGPFVRGLGFAEVLLTRICWSTSDYVGMVDTTRISRGVWAGHCFDITTRTRHEDEVKLDGERWDDVSDEVAQEMMGIWGSQDDPNWRENL</sequence>
<organism evidence="2 3">
    <name type="scientific">Ustilaginoidea virens</name>
    <name type="common">Rice false smut fungus</name>
    <name type="synonym">Villosiclava virens</name>
    <dbReference type="NCBI Taxonomy" id="1159556"/>
    <lineage>
        <taxon>Eukaryota</taxon>
        <taxon>Fungi</taxon>
        <taxon>Dikarya</taxon>
        <taxon>Ascomycota</taxon>
        <taxon>Pezizomycotina</taxon>
        <taxon>Sordariomycetes</taxon>
        <taxon>Hypocreomycetidae</taxon>
        <taxon>Hypocreales</taxon>
        <taxon>Clavicipitaceae</taxon>
        <taxon>Ustilaginoidea</taxon>
    </lineage>
</organism>
<comment type="caution">
    <text evidence="2">The sequence shown here is derived from an EMBL/GenBank/DDBJ whole genome shotgun (WGS) entry which is preliminary data.</text>
</comment>
<feature type="region of interest" description="Disordered" evidence="1">
    <location>
        <begin position="96"/>
        <end position="115"/>
    </location>
</feature>
<dbReference type="Proteomes" id="UP000054053">
    <property type="component" value="Unassembled WGS sequence"/>
</dbReference>
<evidence type="ECO:0000256" key="1">
    <source>
        <dbReference type="SAM" id="MobiDB-lite"/>
    </source>
</evidence>
<accession>A0A1B5KX29</accession>
<dbReference type="AlphaFoldDB" id="A0A1B5KX29"/>
<proteinExistence type="predicted"/>
<evidence type="ECO:0000313" key="3">
    <source>
        <dbReference type="Proteomes" id="UP000054053"/>
    </source>
</evidence>
<evidence type="ECO:0000313" key="2">
    <source>
        <dbReference type="EMBL" id="GAO14632.1"/>
    </source>
</evidence>
<gene>
    <name evidence="2" type="ORF">UVI_02009160</name>
</gene>
<reference evidence="3" key="1">
    <citation type="journal article" date="2016" name="Genome Announc.">
        <title>Genome sequence of Ustilaginoidea virens IPU010, a rice pathogenic fungus causing false smut.</title>
        <authorList>
            <person name="Kumagai T."/>
            <person name="Ishii T."/>
            <person name="Terai G."/>
            <person name="Umemura M."/>
            <person name="Machida M."/>
            <person name="Asai K."/>
        </authorList>
    </citation>
    <scope>NUCLEOTIDE SEQUENCE [LARGE SCALE GENOMIC DNA]</scope>
    <source>
        <strain evidence="3">IPU010</strain>
    </source>
</reference>
<evidence type="ECO:0008006" key="4">
    <source>
        <dbReference type="Google" id="ProtNLM"/>
    </source>
</evidence>
<protein>
    <recommendedName>
        <fullName evidence="4">F-box domain-containing protein</fullName>
    </recommendedName>
</protein>
<name>A0A1B5KX29_USTVR</name>
<dbReference type="EMBL" id="BBTG02000003">
    <property type="protein sequence ID" value="GAO14632.1"/>
    <property type="molecule type" value="Genomic_DNA"/>
</dbReference>